<gene>
    <name evidence="2" type="ORF">KJ970_08830</name>
</gene>
<keyword evidence="1" id="KW-0812">Transmembrane</keyword>
<feature type="transmembrane region" description="Helical" evidence="1">
    <location>
        <begin position="21"/>
        <end position="41"/>
    </location>
</feature>
<keyword evidence="1" id="KW-1133">Transmembrane helix</keyword>
<evidence type="ECO:0000313" key="2">
    <source>
        <dbReference type="EMBL" id="MBU2691021.1"/>
    </source>
</evidence>
<evidence type="ECO:0000313" key="3">
    <source>
        <dbReference type="Proteomes" id="UP000777784"/>
    </source>
</evidence>
<sequence>MSPRSLQVRKKIALDSIGSGIPGLLLAVLFLANSALAPFYLHHSEDHQKISARCPGEQVAGRHSDQCEHLDTQCTLNCCSALLHHYFNSILGPLPGPSSFLDAIRTEGFIGDLPKVRSTPVVYSDKHLSPKDSPLALKLRAPPHI</sequence>
<protein>
    <submittedName>
        <fullName evidence="2">Uncharacterized protein</fullName>
    </submittedName>
</protein>
<evidence type="ECO:0000256" key="1">
    <source>
        <dbReference type="SAM" id="Phobius"/>
    </source>
</evidence>
<comment type="caution">
    <text evidence="2">The sequence shown here is derived from an EMBL/GenBank/DDBJ whole genome shotgun (WGS) entry which is preliminary data.</text>
</comment>
<name>A0A948RW20_UNCEI</name>
<dbReference type="EMBL" id="JAHJDP010000042">
    <property type="protein sequence ID" value="MBU2691021.1"/>
    <property type="molecule type" value="Genomic_DNA"/>
</dbReference>
<proteinExistence type="predicted"/>
<keyword evidence="1" id="KW-0472">Membrane</keyword>
<dbReference type="AlphaFoldDB" id="A0A948RW20"/>
<dbReference type="Proteomes" id="UP000777784">
    <property type="component" value="Unassembled WGS sequence"/>
</dbReference>
<accession>A0A948RW20</accession>
<organism evidence="2 3">
    <name type="scientific">Eiseniibacteriota bacterium</name>
    <dbReference type="NCBI Taxonomy" id="2212470"/>
    <lineage>
        <taxon>Bacteria</taxon>
        <taxon>Candidatus Eiseniibacteriota</taxon>
    </lineage>
</organism>
<reference evidence="2" key="1">
    <citation type="submission" date="2021-05" db="EMBL/GenBank/DDBJ databases">
        <title>Energy efficiency and biological interactions define the core microbiome of deep oligotrophic groundwater.</title>
        <authorList>
            <person name="Mehrshad M."/>
            <person name="Lopez-Fernandez M."/>
            <person name="Bell E."/>
            <person name="Bernier-Latmani R."/>
            <person name="Bertilsson S."/>
            <person name="Dopson M."/>
        </authorList>
    </citation>
    <scope>NUCLEOTIDE SEQUENCE</scope>
    <source>
        <strain evidence="2">Modern_marine.mb.64</strain>
    </source>
</reference>